<protein>
    <submittedName>
        <fullName evidence="1">Uncharacterized protein</fullName>
    </submittedName>
</protein>
<accession>A0ABY0N7U2</accession>
<keyword evidence="2" id="KW-1185">Reference proteome</keyword>
<sequence length="80" mass="9167">MLWLKLIFCTPAKFRNFIRVDQNGVCVEYLRCKQSPGNSWVEVDEFCLNWLGKPLPGHACKTSLGRTALLPKRLPEGPDY</sequence>
<dbReference type="EMBL" id="LT629689">
    <property type="protein sequence ID" value="SDF01472.1"/>
    <property type="molecule type" value="Genomic_DNA"/>
</dbReference>
<evidence type="ECO:0000313" key="2">
    <source>
        <dbReference type="Proteomes" id="UP000182858"/>
    </source>
</evidence>
<dbReference type="Proteomes" id="UP000182858">
    <property type="component" value="Chromosome I"/>
</dbReference>
<evidence type="ECO:0000313" key="1">
    <source>
        <dbReference type="EMBL" id="SDF01472.1"/>
    </source>
</evidence>
<gene>
    <name evidence="1" type="ORF">SAMN05216591_1708</name>
</gene>
<name>A0ABY0N7U2_9PSED</name>
<reference evidence="1 2" key="1">
    <citation type="submission" date="2016-10" db="EMBL/GenBank/DDBJ databases">
        <authorList>
            <person name="Varghese N."/>
            <person name="Submissions S."/>
        </authorList>
    </citation>
    <scope>NUCLEOTIDE SEQUENCE [LARGE SCALE GENOMIC DNA]</scope>
    <source>
        <strain evidence="1 2">DSM 17835</strain>
    </source>
</reference>
<organism evidence="1 2">
    <name type="scientific">Pseudomonas extremaustralis</name>
    <dbReference type="NCBI Taxonomy" id="359110"/>
    <lineage>
        <taxon>Bacteria</taxon>
        <taxon>Pseudomonadati</taxon>
        <taxon>Pseudomonadota</taxon>
        <taxon>Gammaproteobacteria</taxon>
        <taxon>Pseudomonadales</taxon>
        <taxon>Pseudomonadaceae</taxon>
        <taxon>Pseudomonas</taxon>
    </lineage>
</organism>
<proteinExistence type="predicted"/>